<proteinExistence type="predicted"/>
<protein>
    <recommendedName>
        <fullName evidence="4">Lipoprotein</fullName>
    </recommendedName>
</protein>
<evidence type="ECO:0000313" key="2">
    <source>
        <dbReference type="EMBL" id="MDR7085811.1"/>
    </source>
</evidence>
<organism evidence="2 3">
    <name type="scientific">Aeromicrobium panaciterrae</name>
    <dbReference type="NCBI Taxonomy" id="363861"/>
    <lineage>
        <taxon>Bacteria</taxon>
        <taxon>Bacillati</taxon>
        <taxon>Actinomycetota</taxon>
        <taxon>Actinomycetes</taxon>
        <taxon>Propionibacteriales</taxon>
        <taxon>Nocardioidaceae</taxon>
        <taxon>Aeromicrobium</taxon>
    </lineage>
</organism>
<keyword evidence="3" id="KW-1185">Reference proteome</keyword>
<comment type="caution">
    <text evidence="2">The sequence shown here is derived from an EMBL/GenBank/DDBJ whole genome shotgun (WGS) entry which is preliminary data.</text>
</comment>
<dbReference type="EMBL" id="JAVDWH010000001">
    <property type="protein sequence ID" value="MDR7085811.1"/>
    <property type="molecule type" value="Genomic_DNA"/>
</dbReference>
<name>A0ABU1UKW6_9ACTN</name>
<sequence length="178" mass="18394">MRRVGIAAGILALVVLSGCGGDSDSAKPSESPSATAATPSPAPEIADTYVPADGDPKTHILHVTIRDVGGVETYEATAKGCVPLNPPHTTQLVVSGPTSKFDYTPLKEAYIPATAEPVNGACEAKLTIKVRYAPRYSLGIALEGQGIATGDEPPPAWITTRGSSQEVTVVSQVVTTLR</sequence>
<dbReference type="RefSeq" id="WP_309966734.1">
    <property type="nucleotide sequence ID" value="NZ_JAVDWH010000001.1"/>
</dbReference>
<feature type="region of interest" description="Disordered" evidence="1">
    <location>
        <begin position="22"/>
        <end position="45"/>
    </location>
</feature>
<reference evidence="2 3" key="1">
    <citation type="submission" date="2023-07" db="EMBL/GenBank/DDBJ databases">
        <title>Sorghum-associated microbial communities from plants grown in Nebraska, USA.</title>
        <authorList>
            <person name="Schachtman D."/>
        </authorList>
    </citation>
    <scope>NUCLEOTIDE SEQUENCE [LARGE SCALE GENOMIC DNA]</scope>
    <source>
        <strain evidence="2 3">BE248</strain>
    </source>
</reference>
<dbReference type="Proteomes" id="UP001257739">
    <property type="component" value="Unassembled WGS sequence"/>
</dbReference>
<evidence type="ECO:0000313" key="3">
    <source>
        <dbReference type="Proteomes" id="UP001257739"/>
    </source>
</evidence>
<evidence type="ECO:0008006" key="4">
    <source>
        <dbReference type="Google" id="ProtNLM"/>
    </source>
</evidence>
<gene>
    <name evidence="2" type="ORF">J2X11_000650</name>
</gene>
<dbReference type="PROSITE" id="PS51257">
    <property type="entry name" value="PROKAR_LIPOPROTEIN"/>
    <property type="match status" value="1"/>
</dbReference>
<feature type="compositionally biased region" description="Low complexity" evidence="1">
    <location>
        <begin position="26"/>
        <end position="39"/>
    </location>
</feature>
<accession>A0ABU1UKW6</accession>
<evidence type="ECO:0000256" key="1">
    <source>
        <dbReference type="SAM" id="MobiDB-lite"/>
    </source>
</evidence>